<protein>
    <recommendedName>
        <fullName evidence="5">Pseudouridine synthase</fullName>
        <ecNumber evidence="5">5.4.99.-</ecNumber>
    </recommendedName>
</protein>
<dbReference type="PROSITE" id="PS01129">
    <property type="entry name" value="PSI_RLU"/>
    <property type="match status" value="1"/>
</dbReference>
<evidence type="ECO:0000256" key="4">
    <source>
        <dbReference type="PROSITE-ProRule" id="PRU00182"/>
    </source>
</evidence>
<comment type="similarity">
    <text evidence="1 5">Belongs to the pseudouridine synthase RluA family.</text>
</comment>
<keyword evidence="2 5" id="KW-0413">Isomerase</keyword>
<evidence type="ECO:0000256" key="2">
    <source>
        <dbReference type="ARBA" id="ARBA00023235"/>
    </source>
</evidence>
<comment type="function">
    <text evidence="5">Responsible for synthesis of pseudouridine from uracil.</text>
</comment>
<dbReference type="PROSITE" id="PS50889">
    <property type="entry name" value="S4"/>
    <property type="match status" value="1"/>
</dbReference>
<dbReference type="GO" id="GO:0000455">
    <property type="term" value="P:enzyme-directed rRNA pseudouridine synthesis"/>
    <property type="evidence" value="ECO:0007669"/>
    <property type="project" value="TreeGrafter"/>
</dbReference>
<dbReference type="InterPro" id="IPR006225">
    <property type="entry name" value="PsdUridine_synth_RluC/D"/>
</dbReference>
<dbReference type="SMART" id="SM00363">
    <property type="entry name" value="S4"/>
    <property type="match status" value="1"/>
</dbReference>
<evidence type="ECO:0000313" key="8">
    <source>
        <dbReference type="Proteomes" id="UP000503336"/>
    </source>
</evidence>
<evidence type="ECO:0000259" key="6">
    <source>
        <dbReference type="SMART" id="SM00363"/>
    </source>
</evidence>
<dbReference type="KEGG" id="hdh:G5B40_16850"/>
<dbReference type="SUPFAM" id="SSF55120">
    <property type="entry name" value="Pseudouridine synthase"/>
    <property type="match status" value="1"/>
</dbReference>
<dbReference type="AlphaFoldDB" id="A0A7L5BZQ1"/>
<dbReference type="GO" id="GO:0120159">
    <property type="term" value="F:rRNA pseudouridine synthase activity"/>
    <property type="evidence" value="ECO:0007669"/>
    <property type="project" value="UniProtKB-ARBA"/>
</dbReference>
<dbReference type="GO" id="GO:0003723">
    <property type="term" value="F:RNA binding"/>
    <property type="evidence" value="ECO:0007669"/>
    <property type="project" value="UniProtKB-KW"/>
</dbReference>
<dbReference type="CDD" id="cd02869">
    <property type="entry name" value="PseudoU_synth_RluA_like"/>
    <property type="match status" value="1"/>
</dbReference>
<dbReference type="InterPro" id="IPR002942">
    <property type="entry name" value="S4_RNA-bd"/>
</dbReference>
<dbReference type="InterPro" id="IPR006224">
    <property type="entry name" value="PsdUridine_synth_RluA-like_CS"/>
</dbReference>
<dbReference type="Gene3D" id="3.10.290.10">
    <property type="entry name" value="RNA-binding S4 domain"/>
    <property type="match status" value="1"/>
</dbReference>
<dbReference type="Pfam" id="PF00849">
    <property type="entry name" value="PseudoU_synth_2"/>
    <property type="match status" value="1"/>
</dbReference>
<evidence type="ECO:0000256" key="1">
    <source>
        <dbReference type="ARBA" id="ARBA00010876"/>
    </source>
</evidence>
<keyword evidence="8" id="KW-1185">Reference proteome</keyword>
<dbReference type="PANTHER" id="PTHR21600:SF87">
    <property type="entry name" value="RNA PSEUDOURIDYLATE SYNTHASE DOMAIN-CONTAINING PROTEIN 1"/>
    <property type="match status" value="1"/>
</dbReference>
<feature type="domain" description="RNA-binding S4" evidence="6">
    <location>
        <begin position="21"/>
        <end position="87"/>
    </location>
</feature>
<comment type="catalytic activity">
    <reaction evidence="5">
        <text>a uridine in RNA = a pseudouridine in RNA</text>
        <dbReference type="Rhea" id="RHEA:48348"/>
        <dbReference type="Rhea" id="RHEA-COMP:12068"/>
        <dbReference type="Rhea" id="RHEA-COMP:12069"/>
        <dbReference type="ChEBI" id="CHEBI:65314"/>
        <dbReference type="ChEBI" id="CHEBI:65315"/>
    </reaction>
</comment>
<dbReference type="Gene3D" id="3.30.2350.10">
    <property type="entry name" value="Pseudouridine synthase"/>
    <property type="match status" value="1"/>
</dbReference>
<proteinExistence type="inferred from homology"/>
<keyword evidence="4" id="KW-0694">RNA-binding</keyword>
<name>A0A7L5BZQ1_9RHOB</name>
<dbReference type="RefSeq" id="WP_165101012.1">
    <property type="nucleotide sequence ID" value="NZ_CP049056.1"/>
</dbReference>
<dbReference type="NCBIfam" id="TIGR00005">
    <property type="entry name" value="rluA_subfam"/>
    <property type="match status" value="1"/>
</dbReference>
<organism evidence="7 8">
    <name type="scientific">Pikeienuella piscinae</name>
    <dbReference type="NCBI Taxonomy" id="2748098"/>
    <lineage>
        <taxon>Bacteria</taxon>
        <taxon>Pseudomonadati</taxon>
        <taxon>Pseudomonadota</taxon>
        <taxon>Alphaproteobacteria</taxon>
        <taxon>Rhodobacterales</taxon>
        <taxon>Paracoccaceae</taxon>
        <taxon>Pikeienuella</taxon>
    </lineage>
</organism>
<evidence type="ECO:0000256" key="5">
    <source>
        <dbReference type="RuleBase" id="RU362028"/>
    </source>
</evidence>
<dbReference type="Proteomes" id="UP000503336">
    <property type="component" value="Chromosome"/>
</dbReference>
<reference evidence="7 8" key="1">
    <citation type="submission" date="2020-02" db="EMBL/GenBank/DDBJ databases">
        <title>complete genome sequence of Rhodobacteraceae bacterium.</title>
        <authorList>
            <person name="Park J."/>
            <person name="Kim Y.-S."/>
            <person name="Kim K.-H."/>
        </authorList>
    </citation>
    <scope>NUCLEOTIDE SEQUENCE [LARGE SCALE GENOMIC DNA]</scope>
    <source>
        <strain evidence="7 8">RR4-56</strain>
    </source>
</reference>
<dbReference type="Pfam" id="PF01479">
    <property type="entry name" value="S4"/>
    <property type="match status" value="1"/>
</dbReference>
<feature type="active site" evidence="3">
    <location>
        <position position="147"/>
    </location>
</feature>
<accession>A0A7L5BZQ1</accession>
<sequence length="336" mass="36078">MEPETSENPIRLTAPAESAGSRLDRALAELAPEGLSRSRIAALIRAGAVTIDGRTVSDPAMKVKPGGTYLVALPEPEAPEPLPEAIPLSVIHEDAHLIVVDKPAGMVVHPAPGAWTGTLVNALLHHCGDSLSGIGGVRRPGIVHRIDKDTTGLLVVAKTDVAHHGLSTLFARHDIDREYLALTRGVPDRADPRLMGMPGLSIDGPWFRIETLIARHRADRKKMAVAKGGPGARRAVTRFRVERPLEGGALIRCRLETGRTHQIRVHLAHLGHGLIGDQTYGRAGRAGLPPEAAAFPRQALHAARLGFRHPVNGDLLTFCSDPPPDFRHLVVNILGR</sequence>
<dbReference type="InterPro" id="IPR020103">
    <property type="entry name" value="PsdUridine_synth_cat_dom_sf"/>
</dbReference>
<dbReference type="InterPro" id="IPR036986">
    <property type="entry name" value="S4_RNA-bd_sf"/>
</dbReference>
<dbReference type="EC" id="5.4.99.-" evidence="5"/>
<dbReference type="CDD" id="cd00165">
    <property type="entry name" value="S4"/>
    <property type="match status" value="1"/>
</dbReference>
<evidence type="ECO:0000256" key="3">
    <source>
        <dbReference type="PIRSR" id="PIRSR606225-1"/>
    </source>
</evidence>
<dbReference type="PANTHER" id="PTHR21600">
    <property type="entry name" value="MITOCHONDRIAL RNA PSEUDOURIDINE SYNTHASE"/>
    <property type="match status" value="1"/>
</dbReference>
<dbReference type="InterPro" id="IPR050188">
    <property type="entry name" value="RluA_PseudoU_synthase"/>
</dbReference>
<gene>
    <name evidence="7" type="ORF">G5B40_16850</name>
</gene>
<evidence type="ECO:0000313" key="7">
    <source>
        <dbReference type="EMBL" id="QIE56961.1"/>
    </source>
</evidence>
<dbReference type="EMBL" id="CP049056">
    <property type="protein sequence ID" value="QIE56961.1"/>
    <property type="molecule type" value="Genomic_DNA"/>
</dbReference>
<dbReference type="InterPro" id="IPR006145">
    <property type="entry name" value="PsdUridine_synth_RsuA/RluA"/>
</dbReference>
<dbReference type="SUPFAM" id="SSF55174">
    <property type="entry name" value="Alpha-L RNA-binding motif"/>
    <property type="match status" value="1"/>
</dbReference>